<feature type="chain" id="PRO_5044969887" description="S-protein homolog" evidence="6">
    <location>
        <begin position="26"/>
        <end position="151"/>
    </location>
</feature>
<evidence type="ECO:0000256" key="2">
    <source>
        <dbReference type="ARBA" id="ARBA00005581"/>
    </source>
</evidence>
<dbReference type="PANTHER" id="PTHR31232">
    <property type="match status" value="1"/>
</dbReference>
<organism evidence="7 8">
    <name type="scientific">Camelina sativa</name>
    <name type="common">False flax</name>
    <name type="synonym">Myagrum sativum</name>
    <dbReference type="NCBI Taxonomy" id="90675"/>
    <lineage>
        <taxon>Eukaryota</taxon>
        <taxon>Viridiplantae</taxon>
        <taxon>Streptophyta</taxon>
        <taxon>Embryophyta</taxon>
        <taxon>Tracheophyta</taxon>
        <taxon>Spermatophyta</taxon>
        <taxon>Magnoliopsida</taxon>
        <taxon>eudicotyledons</taxon>
        <taxon>Gunneridae</taxon>
        <taxon>Pentapetalae</taxon>
        <taxon>rosids</taxon>
        <taxon>malvids</taxon>
        <taxon>Brassicales</taxon>
        <taxon>Brassicaceae</taxon>
        <taxon>Camelineae</taxon>
        <taxon>Camelina</taxon>
    </lineage>
</organism>
<comment type="subcellular location">
    <subcellularLocation>
        <location evidence="1 6">Secreted</location>
    </subcellularLocation>
</comment>
<dbReference type="RefSeq" id="XP_019094918.1">
    <property type="nucleotide sequence ID" value="XM_019239373.1"/>
</dbReference>
<reference evidence="8" key="2">
    <citation type="submission" date="2025-08" db="UniProtKB">
        <authorList>
            <consortium name="RefSeq"/>
        </authorList>
    </citation>
    <scope>IDENTIFICATION</scope>
    <source>
        <tissue evidence="8">Leaf</tissue>
    </source>
</reference>
<evidence type="ECO:0000256" key="6">
    <source>
        <dbReference type="RuleBase" id="RU367044"/>
    </source>
</evidence>
<protein>
    <recommendedName>
        <fullName evidence="6">S-protein homolog</fullName>
    </recommendedName>
</protein>
<name>A0ABM1R7D0_CAMSA</name>
<evidence type="ECO:0000256" key="4">
    <source>
        <dbReference type="ARBA" id="ARBA00022525"/>
    </source>
</evidence>
<evidence type="ECO:0000256" key="3">
    <source>
        <dbReference type="ARBA" id="ARBA00022471"/>
    </source>
</evidence>
<accession>A0ABM1R7D0</accession>
<reference evidence="7" key="1">
    <citation type="journal article" date="2014" name="Nat. Commun.">
        <title>The emerging biofuel crop Camelina sativa retains a highly undifferentiated hexaploid genome structure.</title>
        <authorList>
            <person name="Kagale S."/>
            <person name="Koh C."/>
            <person name="Nixon J."/>
            <person name="Bollina V."/>
            <person name="Clarke W.E."/>
            <person name="Tuteja R."/>
            <person name="Spillane C."/>
            <person name="Robinson S.J."/>
            <person name="Links M.G."/>
            <person name="Clarke C."/>
            <person name="Higgins E.E."/>
            <person name="Huebert T."/>
            <person name="Sharpe A.G."/>
            <person name="Parkin I.A."/>
        </authorList>
    </citation>
    <scope>NUCLEOTIDE SEQUENCE [LARGE SCALE GENOMIC DNA]</scope>
    <source>
        <strain evidence="7">cv. DH55</strain>
    </source>
</reference>
<keyword evidence="5 6" id="KW-0732">Signal</keyword>
<evidence type="ECO:0000256" key="1">
    <source>
        <dbReference type="ARBA" id="ARBA00004613"/>
    </source>
</evidence>
<gene>
    <name evidence="8" type="primary">LOC109130173</name>
</gene>
<proteinExistence type="inferred from homology"/>
<dbReference type="GeneID" id="109130173"/>
<keyword evidence="4 6" id="KW-0964">Secreted</keyword>
<comment type="similarity">
    <text evidence="2 6">Belongs to the plant self-incompatibility (S1) protein family.</text>
</comment>
<dbReference type="InterPro" id="IPR010264">
    <property type="entry name" value="Self-incomp_S1"/>
</dbReference>
<dbReference type="PANTHER" id="PTHR31232:SF89">
    <property type="entry name" value="S-PROTEIN HOMOLOG"/>
    <property type="match status" value="1"/>
</dbReference>
<feature type="signal peptide" evidence="6">
    <location>
        <begin position="1"/>
        <end position="25"/>
    </location>
</feature>
<dbReference type="Proteomes" id="UP000694864">
    <property type="component" value="Chromosome 17"/>
</dbReference>
<evidence type="ECO:0000313" key="7">
    <source>
        <dbReference type="Proteomes" id="UP000694864"/>
    </source>
</evidence>
<keyword evidence="7" id="KW-1185">Reference proteome</keyword>
<dbReference type="Pfam" id="PF05938">
    <property type="entry name" value="Self-incomp_S1"/>
    <property type="match status" value="1"/>
</dbReference>
<evidence type="ECO:0000256" key="5">
    <source>
        <dbReference type="ARBA" id="ARBA00022729"/>
    </source>
</evidence>
<evidence type="ECO:0000313" key="8">
    <source>
        <dbReference type="RefSeq" id="XP_019094918.1"/>
    </source>
</evidence>
<keyword evidence="3 6" id="KW-0713">Self-incompatibility</keyword>
<sequence length="151" mass="17174">MASSTYQLFIFVLITFLVIFETSLAIGNFSPVDGSLLFSPKHVVIYNTLNSHEGLVVHCRNKEKDLTFPAIQSQQSVGFSFRVNLRRTTTYTCTFSWAGNVKTFDIFRTDRDDNSKSVCGICKECIWYINESGPCRVRRDGGAPYCFQWPS</sequence>